<proteinExistence type="predicted"/>
<sequence length="136" mass="15398">MGADVSTEPGLRVSNRNLTKLADDLDEMQRYLDRQVQRMDAVVDAIEARWVGPAAKAYRKKHRAAAKEAVRIRELMKLLEAAVRMSRDGFTEQELDMLEAFRRIQVAVDVDKEADELSTPNTGRPPATPTSRLNEF</sequence>
<dbReference type="Pfam" id="PF06013">
    <property type="entry name" value="WXG100"/>
    <property type="match status" value="1"/>
</dbReference>
<name>A0A5D4IRD6_9ACTN</name>
<accession>A0A5D4IRD6</accession>
<protein>
    <submittedName>
        <fullName evidence="2">WXG100 family type VII secretion target</fullName>
    </submittedName>
</protein>
<organism evidence="2 3">
    <name type="scientific">Streptomyces parvus</name>
    <dbReference type="NCBI Taxonomy" id="66428"/>
    <lineage>
        <taxon>Bacteria</taxon>
        <taxon>Bacillati</taxon>
        <taxon>Actinomycetota</taxon>
        <taxon>Actinomycetes</taxon>
        <taxon>Kitasatosporales</taxon>
        <taxon>Streptomycetaceae</taxon>
        <taxon>Streptomyces</taxon>
    </lineage>
</organism>
<dbReference type="Proteomes" id="UP000323242">
    <property type="component" value="Unassembled WGS sequence"/>
</dbReference>
<dbReference type="InterPro" id="IPR036689">
    <property type="entry name" value="ESAT-6-like_sf"/>
</dbReference>
<dbReference type="AlphaFoldDB" id="A0A5D4IRD6"/>
<evidence type="ECO:0000313" key="2">
    <source>
        <dbReference type="EMBL" id="TYR54924.1"/>
    </source>
</evidence>
<evidence type="ECO:0000313" key="3">
    <source>
        <dbReference type="Proteomes" id="UP000323242"/>
    </source>
</evidence>
<dbReference type="RefSeq" id="WP_097943096.1">
    <property type="nucleotide sequence ID" value="NZ_VSZQ01000155.1"/>
</dbReference>
<keyword evidence="3" id="KW-1185">Reference proteome</keyword>
<feature type="region of interest" description="Disordered" evidence="1">
    <location>
        <begin position="112"/>
        <end position="136"/>
    </location>
</feature>
<gene>
    <name evidence="2" type="ORF">FY004_25270</name>
</gene>
<evidence type="ECO:0000256" key="1">
    <source>
        <dbReference type="SAM" id="MobiDB-lite"/>
    </source>
</evidence>
<dbReference type="Gene3D" id="1.10.287.1060">
    <property type="entry name" value="ESAT-6-like"/>
    <property type="match status" value="1"/>
</dbReference>
<dbReference type="SUPFAM" id="SSF140453">
    <property type="entry name" value="EsxAB dimer-like"/>
    <property type="match status" value="1"/>
</dbReference>
<dbReference type="EMBL" id="VSZQ01000155">
    <property type="protein sequence ID" value="TYR54924.1"/>
    <property type="molecule type" value="Genomic_DNA"/>
</dbReference>
<dbReference type="InterPro" id="IPR010310">
    <property type="entry name" value="T7SS_ESAT-6-like"/>
</dbReference>
<reference evidence="2 3" key="1">
    <citation type="submission" date="2019-08" db="EMBL/GenBank/DDBJ databases">
        <title>Draft genome for granaticin producer strain Streptomyces parvus C05.</title>
        <authorList>
            <person name="Gonzalez-Pimentel J.L."/>
        </authorList>
    </citation>
    <scope>NUCLEOTIDE SEQUENCE [LARGE SCALE GENOMIC DNA]</scope>
    <source>
        <strain evidence="2 3">C05</strain>
    </source>
</reference>
<comment type="caution">
    <text evidence="2">The sequence shown here is derived from an EMBL/GenBank/DDBJ whole genome shotgun (WGS) entry which is preliminary data.</text>
</comment>